<dbReference type="OMA" id="HAFRIPM"/>
<dbReference type="EMBL" id="LSRX01000039">
    <property type="protein sequence ID" value="OLQ12672.1"/>
    <property type="molecule type" value="Genomic_DNA"/>
</dbReference>
<dbReference type="AlphaFoldDB" id="A0A1Q9EZ76"/>
<dbReference type="Proteomes" id="UP000186817">
    <property type="component" value="Unassembled WGS sequence"/>
</dbReference>
<reference evidence="2 3" key="1">
    <citation type="submission" date="2016-02" db="EMBL/GenBank/DDBJ databases">
        <title>Genome analysis of coral dinoflagellate symbionts highlights evolutionary adaptations to a symbiotic lifestyle.</title>
        <authorList>
            <person name="Aranda M."/>
            <person name="Li Y."/>
            <person name="Liew Y.J."/>
            <person name="Baumgarten S."/>
            <person name="Simakov O."/>
            <person name="Wilson M."/>
            <person name="Piel J."/>
            <person name="Ashoor H."/>
            <person name="Bougouffa S."/>
            <person name="Bajic V.B."/>
            <person name="Ryu T."/>
            <person name="Ravasi T."/>
            <person name="Bayer T."/>
            <person name="Micklem G."/>
            <person name="Kim H."/>
            <person name="Bhak J."/>
            <person name="Lajeunesse T.C."/>
            <person name="Voolstra C.R."/>
        </authorList>
    </citation>
    <scope>NUCLEOTIDE SEQUENCE [LARGE SCALE GENOMIC DNA]</scope>
    <source>
        <strain evidence="2 3">CCMP2467</strain>
    </source>
</reference>
<gene>
    <name evidence="2" type="primary">TPC1B</name>
    <name evidence="2" type="ORF">AK812_SmicGene3377</name>
</gene>
<dbReference type="Gene3D" id="1.10.238.10">
    <property type="entry name" value="EF-hand"/>
    <property type="match status" value="1"/>
</dbReference>
<name>A0A1Q9EZ76_SYMMI</name>
<evidence type="ECO:0000256" key="1">
    <source>
        <dbReference type="SAM" id="Phobius"/>
    </source>
</evidence>
<keyword evidence="1" id="KW-0472">Membrane</keyword>
<dbReference type="InterPro" id="IPR011992">
    <property type="entry name" value="EF-hand-dom_pair"/>
</dbReference>
<protein>
    <submittedName>
        <fullName evidence="2">Two pore calcium channel protein 1B</fullName>
    </submittedName>
</protein>
<proteinExistence type="predicted"/>
<comment type="caution">
    <text evidence="2">The sequence shown here is derived from an EMBL/GenBank/DDBJ whole genome shotgun (WGS) entry which is preliminary data.</text>
</comment>
<keyword evidence="3" id="KW-1185">Reference proteome</keyword>
<dbReference type="OrthoDB" id="420482at2759"/>
<feature type="transmembrane region" description="Helical" evidence="1">
    <location>
        <begin position="46"/>
        <end position="65"/>
    </location>
</feature>
<accession>A0A1Q9EZ76</accession>
<keyword evidence="1" id="KW-0812">Transmembrane</keyword>
<sequence>MFSGPEPRGMWVWAHYGTALRAVYTMYEITFSGSWPNYARPVYAKLGHAFTIFFVLYVTIIVFAITRVISAIFLRDTLEAASNDAEMLVQEKMKKKSAYVMKLKSLFQALDATGKGIITQDVLNQLLEDPKVIAHFQTLELDVHEGAALFHLLDDGDGEITCEEFIDGILRCHGPARAIDQLAMHAEMRQLGDAMSHIKSALEQANIISPRSKMRSTYRLRANAKTFRHLHAFRIPMMPEDAVQPKRSESSREQITNWRLANGVKSPGSEL</sequence>
<evidence type="ECO:0000313" key="2">
    <source>
        <dbReference type="EMBL" id="OLQ12672.1"/>
    </source>
</evidence>
<dbReference type="SUPFAM" id="SSF47473">
    <property type="entry name" value="EF-hand"/>
    <property type="match status" value="1"/>
</dbReference>
<organism evidence="2 3">
    <name type="scientific">Symbiodinium microadriaticum</name>
    <name type="common">Dinoflagellate</name>
    <name type="synonym">Zooxanthella microadriatica</name>
    <dbReference type="NCBI Taxonomy" id="2951"/>
    <lineage>
        <taxon>Eukaryota</taxon>
        <taxon>Sar</taxon>
        <taxon>Alveolata</taxon>
        <taxon>Dinophyceae</taxon>
        <taxon>Suessiales</taxon>
        <taxon>Symbiodiniaceae</taxon>
        <taxon>Symbiodinium</taxon>
    </lineage>
</organism>
<keyword evidence="1" id="KW-1133">Transmembrane helix</keyword>
<evidence type="ECO:0000313" key="3">
    <source>
        <dbReference type="Proteomes" id="UP000186817"/>
    </source>
</evidence>